<dbReference type="PROSITE" id="PS50075">
    <property type="entry name" value="CARRIER"/>
    <property type="match status" value="1"/>
</dbReference>
<dbReference type="Gene3D" id="1.10.1200.10">
    <property type="entry name" value="ACP-like"/>
    <property type="match status" value="1"/>
</dbReference>
<dbReference type="InterPro" id="IPR009081">
    <property type="entry name" value="PP-bd_ACP"/>
</dbReference>
<dbReference type="RefSeq" id="WP_049581662.1">
    <property type="nucleotide sequence ID" value="NZ_CAWQXX010000035.1"/>
</dbReference>
<protein>
    <submittedName>
        <fullName evidence="2">Acyl carrier protein</fullName>
    </submittedName>
</protein>
<dbReference type="STRING" id="29488.KS18_03095"/>
<dbReference type="Proteomes" id="UP000183223">
    <property type="component" value="Unassembled WGS sequence"/>
</dbReference>
<organism evidence="2 3">
    <name type="scientific">Photorhabdus luminescens</name>
    <name type="common">Xenorhabdus luminescens</name>
    <dbReference type="NCBI Taxonomy" id="29488"/>
    <lineage>
        <taxon>Bacteria</taxon>
        <taxon>Pseudomonadati</taxon>
        <taxon>Pseudomonadota</taxon>
        <taxon>Gammaproteobacteria</taxon>
        <taxon>Enterobacterales</taxon>
        <taxon>Morganellaceae</taxon>
        <taxon>Photorhabdus</taxon>
    </lineage>
</organism>
<keyword evidence="3" id="KW-1185">Reference proteome</keyword>
<accession>A0A1G5PRB7</accession>
<dbReference type="SUPFAM" id="SSF47336">
    <property type="entry name" value="ACP-like"/>
    <property type="match status" value="1"/>
</dbReference>
<dbReference type="InterPro" id="IPR036736">
    <property type="entry name" value="ACP-like_sf"/>
</dbReference>
<sequence>MPTQSDIFTEIKNRILMMKDIEDEEITPESSFVSLEFDSLDYVEIQVFVLEAYGIVLKAELFSNHSISTLNELTDYLKSKL</sequence>
<evidence type="ECO:0000259" key="1">
    <source>
        <dbReference type="PROSITE" id="PS50075"/>
    </source>
</evidence>
<evidence type="ECO:0000313" key="3">
    <source>
        <dbReference type="Proteomes" id="UP000183223"/>
    </source>
</evidence>
<name>A0A1G5PRB7_PHOLU</name>
<dbReference type="OrthoDB" id="6575267at2"/>
<dbReference type="AlphaFoldDB" id="A0A1G5PRB7"/>
<dbReference type="Pfam" id="PF00550">
    <property type="entry name" value="PP-binding"/>
    <property type="match status" value="1"/>
</dbReference>
<reference evidence="3" key="1">
    <citation type="submission" date="2016-10" db="EMBL/GenBank/DDBJ databases">
        <authorList>
            <person name="Varghese N."/>
            <person name="Submissions S."/>
        </authorList>
    </citation>
    <scope>NUCLEOTIDE SEQUENCE [LARGE SCALE GENOMIC DNA]</scope>
    <source>
        <strain evidence="3">ATCC 29999</strain>
    </source>
</reference>
<dbReference type="EMBL" id="FMWJ01000001">
    <property type="protein sequence ID" value="SCZ51993.1"/>
    <property type="molecule type" value="Genomic_DNA"/>
</dbReference>
<dbReference type="GeneID" id="45654793"/>
<feature type="domain" description="Carrier" evidence="1">
    <location>
        <begin position="2"/>
        <end position="81"/>
    </location>
</feature>
<proteinExistence type="predicted"/>
<evidence type="ECO:0000313" key="2">
    <source>
        <dbReference type="EMBL" id="SCZ51993.1"/>
    </source>
</evidence>
<gene>
    <name evidence="2" type="ORF">SAMN02982990_00265</name>
</gene>